<accession>A0A397TFL2</accession>
<protein>
    <submittedName>
        <fullName evidence="1">Uncharacterized protein</fullName>
    </submittedName>
</protein>
<keyword evidence="2" id="KW-1185">Reference proteome</keyword>
<name>A0A397TFL2_9GLOM</name>
<comment type="caution">
    <text evidence="1">The sequence shown here is derived from an EMBL/GenBank/DDBJ whole genome shotgun (WGS) entry which is preliminary data.</text>
</comment>
<dbReference type="GO" id="GO:0036297">
    <property type="term" value="P:interstrand cross-link repair"/>
    <property type="evidence" value="ECO:0007669"/>
    <property type="project" value="InterPro"/>
</dbReference>
<dbReference type="InterPro" id="IPR035428">
    <property type="entry name" value="FANCF"/>
</dbReference>
<sequence length="437" mass="51690">MDIKIINQIYEFVKVFTEAKTILVSTWNTGKIQKCIKLASEIEFGLSDFKNDTEHKEYIFNELVKKVKEITKACVDVEKTLPSIDDICNSQRLLYRTLLTNPYLSPDIFAYVIETYDGDKKKRIIEDVTIGSKPAVIADVLTEVQTTLLEGVSYLKSAYHSTNDKDIIISTLKEEYSFKLLPKTISYRAAAKLLIRDCSRYITEGELLQYNKYLIIKKFSEYINESPQNMEILFNAYIVTLEIREKYFDKDGEEPIISANMYGPLLDYILSIVDEKSRLPYLEVNSAVLEPKIWILHPWMLAKISYHDETFFLKYRNKLIECVRQEQKLMINCSQSPSIIEPKMFYRQNHVHEDINQIDYEIIEKLLRQWNILKNIFDKRRADKLVDFLTVEWIMFKEYTTNDEFIRNSDRMFKDTFIQRWTNFFRELGVQIEGPLH</sequence>
<organism evidence="1 2">
    <name type="scientific">Glomus cerebriforme</name>
    <dbReference type="NCBI Taxonomy" id="658196"/>
    <lineage>
        <taxon>Eukaryota</taxon>
        <taxon>Fungi</taxon>
        <taxon>Fungi incertae sedis</taxon>
        <taxon>Mucoromycota</taxon>
        <taxon>Glomeromycotina</taxon>
        <taxon>Glomeromycetes</taxon>
        <taxon>Glomerales</taxon>
        <taxon>Glomeraceae</taxon>
        <taxon>Glomus</taxon>
    </lineage>
</organism>
<dbReference type="GO" id="GO:0043240">
    <property type="term" value="C:Fanconi anaemia nuclear complex"/>
    <property type="evidence" value="ECO:0007669"/>
    <property type="project" value="InterPro"/>
</dbReference>
<gene>
    <name evidence="1" type="ORF">C1645_802600</name>
</gene>
<evidence type="ECO:0000313" key="1">
    <source>
        <dbReference type="EMBL" id="RIA96139.1"/>
    </source>
</evidence>
<reference evidence="1 2" key="1">
    <citation type="submission" date="2018-06" db="EMBL/GenBank/DDBJ databases">
        <title>Comparative genomics reveals the genomic features of Rhizophagus irregularis, R. cerebriforme, R. diaphanum and Gigaspora rosea, and their symbiotic lifestyle signature.</title>
        <authorList>
            <person name="Morin E."/>
            <person name="San Clemente H."/>
            <person name="Chen E.C.H."/>
            <person name="De La Providencia I."/>
            <person name="Hainaut M."/>
            <person name="Kuo A."/>
            <person name="Kohler A."/>
            <person name="Murat C."/>
            <person name="Tang N."/>
            <person name="Roy S."/>
            <person name="Loubradou J."/>
            <person name="Henrissat B."/>
            <person name="Grigoriev I.V."/>
            <person name="Corradi N."/>
            <person name="Roux C."/>
            <person name="Martin F.M."/>
        </authorList>
    </citation>
    <scope>NUCLEOTIDE SEQUENCE [LARGE SCALE GENOMIC DNA]</scope>
    <source>
        <strain evidence="1 2">DAOM 227022</strain>
    </source>
</reference>
<dbReference type="Proteomes" id="UP000265703">
    <property type="component" value="Unassembled WGS sequence"/>
</dbReference>
<dbReference type="EMBL" id="QKYT01000050">
    <property type="protein sequence ID" value="RIA96139.1"/>
    <property type="molecule type" value="Genomic_DNA"/>
</dbReference>
<dbReference type="AlphaFoldDB" id="A0A397TFL2"/>
<dbReference type="Pfam" id="PF11107">
    <property type="entry name" value="FANCF"/>
    <property type="match status" value="1"/>
</dbReference>
<evidence type="ECO:0000313" key="2">
    <source>
        <dbReference type="Proteomes" id="UP000265703"/>
    </source>
</evidence>
<proteinExistence type="predicted"/>
<dbReference type="OrthoDB" id="2244689at2759"/>